<gene>
    <name evidence="5" type="ORF">N7G274_005568</name>
</gene>
<dbReference type="InterPro" id="IPR021109">
    <property type="entry name" value="Peptidase_aspartic_dom_sf"/>
</dbReference>
<comment type="caution">
    <text evidence="5">The sequence shown here is derived from an EMBL/GenBank/DDBJ whole genome shotgun (WGS) entry which is preliminary data.</text>
</comment>
<dbReference type="SUPFAM" id="SSF50630">
    <property type="entry name" value="Acid proteases"/>
    <property type="match status" value="1"/>
</dbReference>
<dbReference type="EMBL" id="JBEFKJ010000016">
    <property type="protein sequence ID" value="KAL2041784.1"/>
    <property type="molecule type" value="Genomic_DNA"/>
</dbReference>
<dbReference type="Proteomes" id="UP001590950">
    <property type="component" value="Unassembled WGS sequence"/>
</dbReference>
<evidence type="ECO:0000256" key="3">
    <source>
        <dbReference type="SAM" id="SignalP"/>
    </source>
</evidence>
<accession>A0ABR4A8F6</accession>
<organism evidence="5 6">
    <name type="scientific">Stereocaulon virgatum</name>
    <dbReference type="NCBI Taxonomy" id="373712"/>
    <lineage>
        <taxon>Eukaryota</taxon>
        <taxon>Fungi</taxon>
        <taxon>Dikarya</taxon>
        <taxon>Ascomycota</taxon>
        <taxon>Pezizomycotina</taxon>
        <taxon>Lecanoromycetes</taxon>
        <taxon>OSLEUM clade</taxon>
        <taxon>Lecanoromycetidae</taxon>
        <taxon>Lecanorales</taxon>
        <taxon>Lecanorineae</taxon>
        <taxon>Stereocaulaceae</taxon>
        <taxon>Stereocaulon</taxon>
    </lineage>
</organism>
<keyword evidence="2" id="KW-0645">Protease</keyword>
<evidence type="ECO:0000259" key="4">
    <source>
        <dbReference type="PROSITE" id="PS51767"/>
    </source>
</evidence>
<dbReference type="InterPro" id="IPR001969">
    <property type="entry name" value="Aspartic_peptidase_AS"/>
</dbReference>
<evidence type="ECO:0000256" key="2">
    <source>
        <dbReference type="ARBA" id="ARBA00022750"/>
    </source>
</evidence>
<dbReference type="Gene3D" id="2.40.70.10">
    <property type="entry name" value="Acid Proteases"/>
    <property type="match status" value="1"/>
</dbReference>
<feature type="domain" description="Peptidase A1" evidence="4">
    <location>
        <begin position="96"/>
        <end position="301"/>
    </location>
</feature>
<dbReference type="InterPro" id="IPR033121">
    <property type="entry name" value="PEPTIDASE_A1"/>
</dbReference>
<feature type="chain" id="PRO_5047522858" description="Peptidase A1 domain-containing protein" evidence="3">
    <location>
        <begin position="22"/>
        <end position="301"/>
    </location>
</feature>
<comment type="similarity">
    <text evidence="1">Belongs to the peptidase A1 family.</text>
</comment>
<protein>
    <recommendedName>
        <fullName evidence="4">Peptidase A1 domain-containing protein</fullName>
    </recommendedName>
</protein>
<dbReference type="InterPro" id="IPR034164">
    <property type="entry name" value="Pepsin-like_dom"/>
</dbReference>
<keyword evidence="2" id="KW-0064">Aspartyl protease</keyword>
<sequence length="301" mass="31736">MYNILSFTTICCVLCASCSFAAPSANNQNFQTGEYKPEQFSKASPNNEAVHVLPLTQRSVGTATSAGYVQSLRKGTQVNGVYGNSKVTSVESGLVFVTEIEVGGEAFTAVVDTGSSDTWLVETGFTCAKGDQSFCQFGDTYNKTNTFQPIANENFAISYSDGELLTGSFGKEKVTVAGITVNDQQIAVVTRANWNGDGYSSGVLGLGFPANTKAYSGVNPGANSQNSRVGYNPFFTSAYTEGNVPPLFSLALSPATQTAACSQSVVSHQFPTSPSSLARPSKCSLHRAPALLENQTTHSTP</sequence>
<keyword evidence="3" id="KW-0732">Signal</keyword>
<reference evidence="5 6" key="1">
    <citation type="submission" date="2024-09" db="EMBL/GenBank/DDBJ databases">
        <title>Rethinking Asexuality: The Enigmatic Case of Functional Sexual Genes in Lepraria (Stereocaulaceae).</title>
        <authorList>
            <person name="Doellman M."/>
            <person name="Sun Y."/>
            <person name="Barcenas-Pena A."/>
            <person name="Lumbsch H.T."/>
            <person name="Grewe F."/>
        </authorList>
    </citation>
    <scope>NUCLEOTIDE SEQUENCE [LARGE SCALE GENOMIC DNA]</scope>
    <source>
        <strain evidence="5 6">Mercado 3170</strain>
    </source>
</reference>
<feature type="signal peptide" evidence="3">
    <location>
        <begin position="1"/>
        <end position="21"/>
    </location>
</feature>
<dbReference type="Pfam" id="PF00026">
    <property type="entry name" value="Asp"/>
    <property type="match status" value="1"/>
</dbReference>
<name>A0ABR4A8F6_9LECA</name>
<proteinExistence type="inferred from homology"/>
<dbReference type="PROSITE" id="PS51767">
    <property type="entry name" value="PEPTIDASE_A1"/>
    <property type="match status" value="1"/>
</dbReference>
<keyword evidence="6" id="KW-1185">Reference proteome</keyword>
<dbReference type="PANTHER" id="PTHR47966:SF47">
    <property type="entry name" value="ENDOPEPTIDASE, PUTATIVE (AFU_ORTHOLOGUE AFUA_3G01220)-RELATED"/>
    <property type="match status" value="1"/>
</dbReference>
<dbReference type="PANTHER" id="PTHR47966">
    <property type="entry name" value="BETA-SITE APP-CLEAVING ENZYME, ISOFORM A-RELATED"/>
    <property type="match status" value="1"/>
</dbReference>
<dbReference type="PROSITE" id="PS00141">
    <property type="entry name" value="ASP_PROTEASE"/>
    <property type="match status" value="1"/>
</dbReference>
<dbReference type="CDD" id="cd05471">
    <property type="entry name" value="pepsin_like"/>
    <property type="match status" value="1"/>
</dbReference>
<keyword evidence="2" id="KW-0378">Hydrolase</keyword>
<dbReference type="InterPro" id="IPR001461">
    <property type="entry name" value="Aspartic_peptidase_A1"/>
</dbReference>
<evidence type="ECO:0000313" key="6">
    <source>
        <dbReference type="Proteomes" id="UP001590950"/>
    </source>
</evidence>
<evidence type="ECO:0000256" key="1">
    <source>
        <dbReference type="ARBA" id="ARBA00007447"/>
    </source>
</evidence>
<evidence type="ECO:0000313" key="5">
    <source>
        <dbReference type="EMBL" id="KAL2041784.1"/>
    </source>
</evidence>